<sequence length="299" mass="34084">MELGARLKEARETKQLSIEDVQKITKIQTRYLQAIEKGNFSAMPGNFYVRAFIKEYATAVDLDPDLLIEEHKAELPASSDESSIQYTRVQRSRKDTSSTKSPAIFSFLPTAIVIILIVGTIFAFWYFYQKSQADDTNEPRQTEEDNGGNDEVQLPRDQQENADVGDGEEEQEEAPAEDEEETDVEEEPEPTLTLTDQGNAEQTYEFINTTDQLVVTLNTDNEHWLEIENGKGNVFYNEMFYANQTPYEQDLTGEEQIYLRFGNPTSLDIKINGVTLELPEDIEPSKVQKVWINVQNSAE</sequence>
<dbReference type="RefSeq" id="WP_153736275.1">
    <property type="nucleotide sequence ID" value="NZ_WJNG01000005.1"/>
</dbReference>
<feature type="region of interest" description="Disordered" evidence="1">
    <location>
        <begin position="136"/>
        <end position="199"/>
    </location>
</feature>
<evidence type="ECO:0000313" key="5">
    <source>
        <dbReference type="Proteomes" id="UP000799092"/>
    </source>
</evidence>
<dbReference type="AlphaFoldDB" id="A0A6A8DIA2"/>
<dbReference type="PANTHER" id="PTHR34475">
    <property type="match status" value="1"/>
</dbReference>
<evidence type="ECO:0000256" key="2">
    <source>
        <dbReference type="SAM" id="Phobius"/>
    </source>
</evidence>
<proteinExistence type="predicted"/>
<evidence type="ECO:0000313" key="4">
    <source>
        <dbReference type="EMBL" id="MRH42647.1"/>
    </source>
</evidence>
<dbReference type="OrthoDB" id="9797543at2"/>
<keyword evidence="2" id="KW-0472">Membrane</keyword>
<accession>A0A6A8DIA2</accession>
<keyword evidence="2" id="KW-1133">Transmembrane helix</keyword>
<evidence type="ECO:0000259" key="3">
    <source>
        <dbReference type="Pfam" id="PF13464"/>
    </source>
</evidence>
<feature type="region of interest" description="Disordered" evidence="1">
    <location>
        <begin position="73"/>
        <end position="95"/>
    </location>
</feature>
<evidence type="ECO:0000256" key="1">
    <source>
        <dbReference type="SAM" id="MobiDB-lite"/>
    </source>
</evidence>
<feature type="domain" description="Cytoskeleton protein RodZ-like C-terminal" evidence="3">
    <location>
        <begin position="217"/>
        <end position="288"/>
    </location>
</feature>
<organism evidence="4 5">
    <name type="scientific">Aquibacillus halophilus</name>
    <dbReference type="NCBI Taxonomy" id="930132"/>
    <lineage>
        <taxon>Bacteria</taxon>
        <taxon>Bacillati</taxon>
        <taxon>Bacillota</taxon>
        <taxon>Bacilli</taxon>
        <taxon>Bacillales</taxon>
        <taxon>Bacillaceae</taxon>
        <taxon>Aquibacillus</taxon>
    </lineage>
</organism>
<keyword evidence="2" id="KW-0812">Transmembrane</keyword>
<dbReference type="GO" id="GO:0003677">
    <property type="term" value="F:DNA binding"/>
    <property type="evidence" value="ECO:0007669"/>
    <property type="project" value="InterPro"/>
</dbReference>
<dbReference type="InterPro" id="IPR050400">
    <property type="entry name" value="Bact_Cytoskel_RodZ"/>
</dbReference>
<dbReference type="InterPro" id="IPR025194">
    <property type="entry name" value="RodZ-like_C"/>
</dbReference>
<reference evidence="4" key="1">
    <citation type="submission" date="2019-11" db="EMBL/GenBank/DDBJ databases">
        <authorList>
            <person name="Li J."/>
        </authorList>
    </citation>
    <scope>NUCLEOTIDE SEQUENCE</scope>
    <source>
        <strain evidence="4">B6B</strain>
    </source>
</reference>
<dbReference type="InterPro" id="IPR010982">
    <property type="entry name" value="Lambda_DNA-bd_dom_sf"/>
</dbReference>
<comment type="caution">
    <text evidence="4">The sequence shown here is derived from an EMBL/GenBank/DDBJ whole genome shotgun (WGS) entry which is preliminary data.</text>
</comment>
<dbReference type="Pfam" id="PF13464">
    <property type="entry name" value="RodZ_C"/>
    <property type="match status" value="1"/>
</dbReference>
<protein>
    <submittedName>
        <fullName evidence="4">DUF4115 domain-containing protein</fullName>
    </submittedName>
</protein>
<dbReference type="CDD" id="cd00093">
    <property type="entry name" value="HTH_XRE"/>
    <property type="match status" value="1"/>
</dbReference>
<keyword evidence="5" id="KW-1185">Reference proteome</keyword>
<feature type="transmembrane region" description="Helical" evidence="2">
    <location>
        <begin position="103"/>
        <end position="128"/>
    </location>
</feature>
<dbReference type="EMBL" id="WJNG01000005">
    <property type="protein sequence ID" value="MRH42647.1"/>
    <property type="molecule type" value="Genomic_DNA"/>
</dbReference>
<dbReference type="Gene3D" id="1.10.260.40">
    <property type="entry name" value="lambda repressor-like DNA-binding domains"/>
    <property type="match status" value="1"/>
</dbReference>
<dbReference type="PANTHER" id="PTHR34475:SF1">
    <property type="entry name" value="CYTOSKELETON PROTEIN RODZ"/>
    <property type="match status" value="1"/>
</dbReference>
<name>A0A6A8DIA2_9BACI</name>
<gene>
    <name evidence="4" type="ORF">GH741_08105</name>
</gene>
<dbReference type="Pfam" id="PF13413">
    <property type="entry name" value="HTH_25"/>
    <property type="match status" value="1"/>
</dbReference>
<feature type="compositionally biased region" description="Acidic residues" evidence="1">
    <location>
        <begin position="163"/>
        <end position="189"/>
    </location>
</feature>
<feature type="compositionally biased region" description="Polar residues" evidence="1">
    <location>
        <begin position="79"/>
        <end position="89"/>
    </location>
</feature>
<dbReference type="InterPro" id="IPR001387">
    <property type="entry name" value="Cro/C1-type_HTH"/>
</dbReference>
<dbReference type="SUPFAM" id="SSF47413">
    <property type="entry name" value="lambda repressor-like DNA-binding domains"/>
    <property type="match status" value="1"/>
</dbReference>
<dbReference type="Proteomes" id="UP000799092">
    <property type="component" value="Unassembled WGS sequence"/>
</dbReference>